<feature type="transmembrane region" description="Helical" evidence="1">
    <location>
        <begin position="29"/>
        <end position="49"/>
    </location>
</feature>
<keyword evidence="1" id="KW-0812">Transmembrane</keyword>
<proteinExistence type="predicted"/>
<evidence type="ECO:0000313" key="3">
    <source>
        <dbReference type="Proteomes" id="UP001499951"/>
    </source>
</evidence>
<evidence type="ECO:0000313" key="2">
    <source>
        <dbReference type="EMBL" id="GAA0570096.1"/>
    </source>
</evidence>
<dbReference type="Proteomes" id="UP001499951">
    <property type="component" value="Unassembled WGS sequence"/>
</dbReference>
<name>A0ABN1EN08_9PROT</name>
<keyword evidence="1" id="KW-1133">Transmembrane helix</keyword>
<gene>
    <name evidence="2" type="ORF">GCM10008942_18600</name>
</gene>
<dbReference type="RefSeq" id="WP_166929449.1">
    <property type="nucleotide sequence ID" value="NZ_BAAADD010000004.1"/>
</dbReference>
<keyword evidence="1" id="KW-0472">Membrane</keyword>
<reference evidence="2 3" key="1">
    <citation type="journal article" date="2019" name="Int. J. Syst. Evol. Microbiol.">
        <title>The Global Catalogue of Microorganisms (GCM) 10K type strain sequencing project: providing services to taxonomists for standard genome sequencing and annotation.</title>
        <authorList>
            <consortium name="The Broad Institute Genomics Platform"/>
            <consortium name="The Broad Institute Genome Sequencing Center for Infectious Disease"/>
            <person name="Wu L."/>
            <person name="Ma J."/>
        </authorList>
    </citation>
    <scope>NUCLEOTIDE SEQUENCE [LARGE SCALE GENOMIC DNA]</scope>
    <source>
        <strain evidence="2 3">JCM 15089</strain>
    </source>
</reference>
<dbReference type="EMBL" id="BAAADD010000004">
    <property type="protein sequence ID" value="GAA0570096.1"/>
    <property type="molecule type" value="Genomic_DNA"/>
</dbReference>
<organism evidence="2 3">
    <name type="scientific">Rhizomicrobium electricum</name>
    <dbReference type="NCBI Taxonomy" id="480070"/>
    <lineage>
        <taxon>Bacteria</taxon>
        <taxon>Pseudomonadati</taxon>
        <taxon>Pseudomonadota</taxon>
        <taxon>Alphaproteobacteria</taxon>
        <taxon>Micropepsales</taxon>
        <taxon>Micropepsaceae</taxon>
        <taxon>Rhizomicrobium</taxon>
    </lineage>
</organism>
<accession>A0ABN1EN08</accession>
<protein>
    <submittedName>
        <fullName evidence="2">Uncharacterized protein</fullName>
    </submittedName>
</protein>
<keyword evidence="3" id="KW-1185">Reference proteome</keyword>
<sequence length="202" mass="21930">MSASGLNFFFFTVLPVAFGELLHWLYDWQILICGVLALIAARIWGRSVIRAARITARAKVPPAESRRPAAEPIVVPTPLAAGAEPIVKTPSPQAPELADRLFSLREQIRNTLGRMPCTDEVLSAERLDDCRGIADFPLGEPPASAGRAQIARFEALKSKLAALKGVRETDTCRNAWEALVRISMDARDLMGEEPAKVAGQSG</sequence>
<comment type="caution">
    <text evidence="2">The sequence shown here is derived from an EMBL/GenBank/DDBJ whole genome shotgun (WGS) entry which is preliminary data.</text>
</comment>
<evidence type="ECO:0000256" key="1">
    <source>
        <dbReference type="SAM" id="Phobius"/>
    </source>
</evidence>